<proteinExistence type="inferred from homology"/>
<dbReference type="InterPro" id="IPR029052">
    <property type="entry name" value="Metallo-depent_PP-like"/>
</dbReference>
<dbReference type="PROSITE" id="PS51257">
    <property type="entry name" value="PROKAR_LIPOPROTEIN"/>
    <property type="match status" value="1"/>
</dbReference>
<evidence type="ECO:0000313" key="4">
    <source>
        <dbReference type="Proteomes" id="UP000003789"/>
    </source>
</evidence>
<keyword evidence="1" id="KW-0547">Nucleotide-binding</keyword>
<dbReference type="PANTHER" id="PTHR11575:SF24">
    <property type="entry name" value="5'-NUCLEOTIDASE"/>
    <property type="match status" value="1"/>
</dbReference>
<dbReference type="AlphaFoldDB" id="Q1Z2B4"/>
<feature type="non-terminal residue" evidence="3">
    <location>
        <position position="369"/>
    </location>
</feature>
<dbReference type="PANTHER" id="PTHR11575">
    <property type="entry name" value="5'-NUCLEOTIDASE-RELATED"/>
    <property type="match status" value="1"/>
</dbReference>
<dbReference type="GO" id="GO:0008253">
    <property type="term" value="F:5'-nucleotidase activity"/>
    <property type="evidence" value="ECO:0007669"/>
    <property type="project" value="TreeGrafter"/>
</dbReference>
<organism evidence="3 4">
    <name type="scientific">Photobacterium profundum 3TCK</name>
    <dbReference type="NCBI Taxonomy" id="314280"/>
    <lineage>
        <taxon>Bacteria</taxon>
        <taxon>Pseudomonadati</taxon>
        <taxon>Pseudomonadota</taxon>
        <taxon>Gammaproteobacteria</taxon>
        <taxon>Vibrionales</taxon>
        <taxon>Vibrionaceae</taxon>
        <taxon>Photobacterium</taxon>
    </lineage>
</organism>
<dbReference type="Pfam" id="PF00149">
    <property type="entry name" value="Metallophos"/>
    <property type="match status" value="1"/>
</dbReference>
<dbReference type="GO" id="GO:0009166">
    <property type="term" value="P:nucleotide catabolic process"/>
    <property type="evidence" value="ECO:0007669"/>
    <property type="project" value="InterPro"/>
</dbReference>
<evidence type="ECO:0000259" key="2">
    <source>
        <dbReference type="Pfam" id="PF00149"/>
    </source>
</evidence>
<keyword evidence="1" id="KW-0378">Hydrolase</keyword>
<evidence type="ECO:0000256" key="1">
    <source>
        <dbReference type="RuleBase" id="RU362119"/>
    </source>
</evidence>
<dbReference type="PRINTS" id="PR01607">
    <property type="entry name" value="APYRASEFAMLY"/>
</dbReference>
<reference evidence="3 4" key="1">
    <citation type="submission" date="2006-03" db="EMBL/GenBank/DDBJ databases">
        <authorList>
            <person name="Bartlett D.H."/>
            <person name="Valle G."/>
            <person name="Lauro F.M."/>
            <person name="Vezzi A."/>
            <person name="Simonato F."/>
            <person name="Eloe E."/>
            <person name="Vitulo N."/>
            <person name="Stratton T.K."/>
            <person name="D'angelo M."/>
            <person name="Ferriera S."/>
            <person name="Johnson J."/>
            <person name="Kravitz S."/>
            <person name="Beeson K."/>
            <person name="Sutton G."/>
            <person name="Rogers Y."/>
            <person name="Friedman R."/>
            <person name="Frazier M."/>
            <person name="Venter J.C."/>
        </authorList>
    </citation>
    <scope>NUCLEOTIDE SEQUENCE [LARGE SCALE GENOMIC DNA]</scope>
    <source>
        <strain evidence="3 4">3TCK</strain>
    </source>
</reference>
<accession>Q1Z2B4</accession>
<gene>
    <name evidence="3" type="ORF">P3TCK_25940</name>
</gene>
<dbReference type="Gene3D" id="3.60.21.10">
    <property type="match status" value="1"/>
</dbReference>
<feature type="signal peptide" evidence="1">
    <location>
        <begin position="1"/>
        <end position="17"/>
    </location>
</feature>
<name>Q1Z2B4_9GAMM</name>
<dbReference type="InterPro" id="IPR006179">
    <property type="entry name" value="5_nucleotidase/apyrase"/>
</dbReference>
<dbReference type="InterPro" id="IPR004843">
    <property type="entry name" value="Calcineurin-like_PHP"/>
</dbReference>
<comment type="caution">
    <text evidence="3">The sequence shown here is derived from an EMBL/GenBank/DDBJ whole genome shotgun (WGS) entry which is preliminary data.</text>
</comment>
<dbReference type="GO" id="GO:0008768">
    <property type="term" value="F:UDP-sugar diphosphatase activity"/>
    <property type="evidence" value="ECO:0007669"/>
    <property type="project" value="TreeGrafter"/>
</dbReference>
<sequence length="369" mass="39541">MNFSKPLIVLSIGLALAGCNSDSNSTTDKTQPAAPFDLTIAHVNDTHSSFDAVKSSFKVAKTTVYNEFGGHPRLLTKANAYKEEAKTNDDSILFLHGGDAWQGSAYFKLNEGKMNADILSQMGLDAMALGNHEFDLDNEKLNSFIGSINFPVLAANIDTSKDADLKDQTNLKPYVVYAFNGNEKELVTDLDNLPEGKQIAAIFGLVLDDMPNIAPNTGDVEFKDMVESAQSTVDMLKTKGINKVIAVTHIGNAVDLDVASKVNGIDLIVGGHSHTLLGDFTNLGLSNNGTYAKMVTNPDGKGLTCVVQAGEYAQAIGKTEVSFDAEGEITRCGGNNTLLTNDEFYDDAARDTGSKFTDQETASVVSFIE</sequence>
<feature type="chain" id="PRO_5005142776" description="Calcineurin-like phosphoesterase domain-containing protein" evidence="1">
    <location>
        <begin position="18"/>
        <end position="369"/>
    </location>
</feature>
<feature type="domain" description="Calcineurin-like phosphoesterase" evidence="2">
    <location>
        <begin position="39"/>
        <end position="275"/>
    </location>
</feature>
<dbReference type="RefSeq" id="WP_006232756.1">
    <property type="nucleotide sequence ID" value="NZ_CH724136.1"/>
</dbReference>
<dbReference type="EMBL" id="AAPH01000018">
    <property type="protein sequence ID" value="EAS42571.1"/>
    <property type="molecule type" value="Genomic_DNA"/>
</dbReference>
<keyword evidence="1" id="KW-0732">Signal</keyword>
<dbReference type="SUPFAM" id="SSF56300">
    <property type="entry name" value="Metallo-dependent phosphatases"/>
    <property type="match status" value="1"/>
</dbReference>
<protein>
    <recommendedName>
        <fullName evidence="2">Calcineurin-like phosphoesterase domain-containing protein</fullName>
    </recommendedName>
</protein>
<evidence type="ECO:0000313" key="3">
    <source>
        <dbReference type="EMBL" id="EAS42571.1"/>
    </source>
</evidence>
<dbReference type="GO" id="GO:0030288">
    <property type="term" value="C:outer membrane-bounded periplasmic space"/>
    <property type="evidence" value="ECO:0007669"/>
    <property type="project" value="TreeGrafter"/>
</dbReference>
<dbReference type="HOGENOM" id="CLU_751272_0_0_6"/>
<dbReference type="Proteomes" id="UP000003789">
    <property type="component" value="Unassembled WGS sequence"/>
</dbReference>
<dbReference type="GO" id="GO:0000166">
    <property type="term" value="F:nucleotide binding"/>
    <property type="evidence" value="ECO:0007669"/>
    <property type="project" value="UniProtKB-KW"/>
</dbReference>
<comment type="similarity">
    <text evidence="1">Belongs to the 5'-nucleotidase family.</text>
</comment>